<name>A0A915HKJ8_ROMCU</name>
<organism evidence="1 2">
    <name type="scientific">Romanomermis culicivorax</name>
    <name type="common">Nematode worm</name>
    <dbReference type="NCBI Taxonomy" id="13658"/>
    <lineage>
        <taxon>Eukaryota</taxon>
        <taxon>Metazoa</taxon>
        <taxon>Ecdysozoa</taxon>
        <taxon>Nematoda</taxon>
        <taxon>Enoplea</taxon>
        <taxon>Dorylaimia</taxon>
        <taxon>Mermithida</taxon>
        <taxon>Mermithoidea</taxon>
        <taxon>Mermithidae</taxon>
        <taxon>Romanomermis</taxon>
    </lineage>
</organism>
<evidence type="ECO:0000313" key="2">
    <source>
        <dbReference type="WBParaSite" id="nRc.2.0.1.t02081-RA"/>
    </source>
</evidence>
<dbReference type="WBParaSite" id="nRc.2.0.1.t02081-RA">
    <property type="protein sequence ID" value="nRc.2.0.1.t02081-RA"/>
    <property type="gene ID" value="nRc.2.0.1.g02081"/>
</dbReference>
<dbReference type="Proteomes" id="UP000887565">
    <property type="component" value="Unplaced"/>
</dbReference>
<evidence type="ECO:0000313" key="1">
    <source>
        <dbReference type="Proteomes" id="UP000887565"/>
    </source>
</evidence>
<protein>
    <submittedName>
        <fullName evidence="2">Uncharacterized protein</fullName>
    </submittedName>
</protein>
<sequence length="82" mass="9326">MHLVPKYPQSSKKYWLIFEEKQISRIESEGGKIKNVSLSAALLNYSQKEKNETEWNRPKMTAKQCGEKPFTVLVGFGSTSAC</sequence>
<proteinExistence type="predicted"/>
<accession>A0A915HKJ8</accession>
<dbReference type="AlphaFoldDB" id="A0A915HKJ8"/>
<reference evidence="2" key="1">
    <citation type="submission" date="2022-11" db="UniProtKB">
        <authorList>
            <consortium name="WormBaseParasite"/>
        </authorList>
    </citation>
    <scope>IDENTIFICATION</scope>
</reference>
<keyword evidence="1" id="KW-1185">Reference proteome</keyword>